<evidence type="ECO:0000256" key="6">
    <source>
        <dbReference type="ARBA" id="ARBA00022989"/>
    </source>
</evidence>
<feature type="transmembrane region" description="Helical" evidence="8">
    <location>
        <begin position="116"/>
        <end position="134"/>
    </location>
</feature>
<evidence type="ECO:0000313" key="10">
    <source>
        <dbReference type="Proteomes" id="UP000239867"/>
    </source>
</evidence>
<dbReference type="EMBL" id="CP021255">
    <property type="protein sequence ID" value="AVD70363.1"/>
    <property type="molecule type" value="Genomic_DNA"/>
</dbReference>
<dbReference type="InterPro" id="IPR037294">
    <property type="entry name" value="ABC_BtuC-like"/>
</dbReference>
<dbReference type="CDD" id="cd06550">
    <property type="entry name" value="TM_ABC_iron-siderophores_like"/>
    <property type="match status" value="1"/>
</dbReference>
<dbReference type="KEGG" id="deo:CAY53_01730"/>
<keyword evidence="4" id="KW-1003">Cell membrane</keyword>
<feature type="transmembrane region" description="Helical" evidence="8">
    <location>
        <begin position="74"/>
        <end position="96"/>
    </location>
</feature>
<dbReference type="PANTHER" id="PTHR30472">
    <property type="entry name" value="FERRIC ENTEROBACTIN TRANSPORT SYSTEM PERMEASE PROTEIN"/>
    <property type="match status" value="1"/>
</dbReference>
<dbReference type="GO" id="GO:0033214">
    <property type="term" value="P:siderophore-iron import into cell"/>
    <property type="evidence" value="ECO:0007669"/>
    <property type="project" value="TreeGrafter"/>
</dbReference>
<name>A0A2L1GL11_9BACT</name>
<evidence type="ECO:0000256" key="4">
    <source>
        <dbReference type="ARBA" id="ARBA00022475"/>
    </source>
</evidence>
<dbReference type="InterPro" id="IPR000522">
    <property type="entry name" value="ABC_transptr_permease_BtuC"/>
</dbReference>
<evidence type="ECO:0000256" key="7">
    <source>
        <dbReference type="ARBA" id="ARBA00023136"/>
    </source>
</evidence>
<dbReference type="AlphaFoldDB" id="A0A2L1GL11"/>
<keyword evidence="3" id="KW-0813">Transport</keyword>
<evidence type="ECO:0008006" key="11">
    <source>
        <dbReference type="Google" id="ProtNLM"/>
    </source>
</evidence>
<dbReference type="Proteomes" id="UP000239867">
    <property type="component" value="Chromosome"/>
</dbReference>
<keyword evidence="6 8" id="KW-1133">Transmembrane helix</keyword>
<evidence type="ECO:0000256" key="8">
    <source>
        <dbReference type="SAM" id="Phobius"/>
    </source>
</evidence>
<dbReference type="Pfam" id="PF01032">
    <property type="entry name" value="FecCD"/>
    <property type="match status" value="1"/>
</dbReference>
<keyword evidence="5 8" id="KW-0812">Transmembrane</keyword>
<dbReference type="OrthoDB" id="9782305at2"/>
<evidence type="ECO:0000256" key="5">
    <source>
        <dbReference type="ARBA" id="ARBA00022692"/>
    </source>
</evidence>
<organism evidence="9 10">
    <name type="scientific">Desulfobulbus oralis</name>
    <dbReference type="NCBI Taxonomy" id="1986146"/>
    <lineage>
        <taxon>Bacteria</taxon>
        <taxon>Pseudomonadati</taxon>
        <taxon>Thermodesulfobacteriota</taxon>
        <taxon>Desulfobulbia</taxon>
        <taxon>Desulfobulbales</taxon>
        <taxon>Desulfobulbaceae</taxon>
        <taxon>Desulfobulbus</taxon>
    </lineage>
</organism>
<proteinExistence type="inferred from homology"/>
<dbReference type="SUPFAM" id="SSF81345">
    <property type="entry name" value="ABC transporter involved in vitamin B12 uptake, BtuC"/>
    <property type="match status" value="1"/>
</dbReference>
<dbReference type="GO" id="GO:0005886">
    <property type="term" value="C:plasma membrane"/>
    <property type="evidence" value="ECO:0007669"/>
    <property type="project" value="UniProtKB-SubCell"/>
</dbReference>
<comment type="subcellular location">
    <subcellularLocation>
        <location evidence="1">Cell membrane</location>
        <topology evidence="1">Multi-pass membrane protein</topology>
    </subcellularLocation>
</comment>
<evidence type="ECO:0000256" key="3">
    <source>
        <dbReference type="ARBA" id="ARBA00022448"/>
    </source>
</evidence>
<feature type="transmembrane region" description="Helical" evidence="8">
    <location>
        <begin position="146"/>
        <end position="163"/>
    </location>
</feature>
<protein>
    <recommendedName>
        <fullName evidence="11">ABC transporter permease</fullName>
    </recommendedName>
</protein>
<evidence type="ECO:0000256" key="1">
    <source>
        <dbReference type="ARBA" id="ARBA00004651"/>
    </source>
</evidence>
<dbReference type="RefSeq" id="WP_104935678.1">
    <property type="nucleotide sequence ID" value="NZ_CP021255.1"/>
</dbReference>
<keyword evidence="10" id="KW-1185">Reference proteome</keyword>
<keyword evidence="7 8" id="KW-0472">Membrane</keyword>
<gene>
    <name evidence="9" type="ORF">CAY53_01730</name>
</gene>
<reference evidence="9 10" key="1">
    <citation type="journal article" date="2018" name="MBio">
        <title>Insights into the evolution of host association through the isolation and characterization of a novel human periodontal pathobiont, Desulfobulbus oralis.</title>
        <authorList>
            <person name="Cross K.L."/>
            <person name="Chirania P."/>
            <person name="Xiong W."/>
            <person name="Beall C.J."/>
            <person name="Elkins J.G."/>
            <person name="Giannone R.J."/>
            <person name="Griffen A.L."/>
            <person name="Guss A.M."/>
            <person name="Hettich R.L."/>
            <person name="Joshi S.S."/>
            <person name="Mokrzan E.M."/>
            <person name="Martin R.K."/>
            <person name="Zhulin I.B."/>
            <person name="Leys E.J."/>
            <person name="Podar M."/>
        </authorList>
    </citation>
    <scope>NUCLEOTIDE SEQUENCE [LARGE SCALE GENOMIC DNA]</scope>
    <source>
        <strain evidence="9 10">ORNL</strain>
    </source>
</reference>
<dbReference type="GO" id="GO:0022857">
    <property type="term" value="F:transmembrane transporter activity"/>
    <property type="evidence" value="ECO:0007669"/>
    <property type="project" value="InterPro"/>
</dbReference>
<accession>A0A2L1GL11</accession>
<dbReference type="PANTHER" id="PTHR30472:SF25">
    <property type="entry name" value="ABC TRANSPORTER PERMEASE PROTEIN MJ0876-RELATED"/>
    <property type="match status" value="1"/>
</dbReference>
<evidence type="ECO:0000256" key="2">
    <source>
        <dbReference type="ARBA" id="ARBA00007935"/>
    </source>
</evidence>
<dbReference type="Gene3D" id="1.10.3470.10">
    <property type="entry name" value="ABC transporter involved in vitamin B12 uptake, BtuC"/>
    <property type="match status" value="1"/>
</dbReference>
<evidence type="ECO:0000313" key="9">
    <source>
        <dbReference type="EMBL" id="AVD70363.1"/>
    </source>
</evidence>
<comment type="similarity">
    <text evidence="2">Belongs to the binding-protein-dependent transport system permease family. FecCD subfamily.</text>
</comment>
<sequence>MFIQYWSDAHDAQRIMRWLMGSLTGVEPARIADLAFIVMAALLLIRAMTSELDLLTAGEELAASRGVAVRQTKIAAFAVSSIMVGAIVSVTGPIGFVGMMAPHLCRLWFGWSHRILLPNAFMLGGCFLVVCDLVSRSILAPAELPIGIITAMVGGPFFLWTLFRSNSSGELL</sequence>